<dbReference type="Gene3D" id="2.60.200.20">
    <property type="match status" value="1"/>
</dbReference>
<dbReference type="SMART" id="SM00240">
    <property type="entry name" value="FHA"/>
    <property type="match status" value="1"/>
</dbReference>
<name>A0A7J6NGC8_PEROL</name>
<dbReference type="AlphaFoldDB" id="A0A7J6NGC8"/>
<comment type="caution">
    <text evidence="3">The sequence shown here is derived from an EMBL/GenBank/DDBJ whole genome shotgun (WGS) entry which is preliminary data.</text>
</comment>
<feature type="domain" description="FHA" evidence="2">
    <location>
        <begin position="99"/>
        <end position="155"/>
    </location>
</feature>
<feature type="region of interest" description="Disordered" evidence="1">
    <location>
        <begin position="363"/>
        <end position="413"/>
    </location>
</feature>
<reference evidence="3 4" key="1">
    <citation type="submission" date="2020-04" db="EMBL/GenBank/DDBJ databases">
        <title>Perkinsus olseni comparative genomics.</title>
        <authorList>
            <person name="Bogema D.R."/>
        </authorList>
    </citation>
    <scope>NUCLEOTIDE SEQUENCE [LARGE SCALE GENOMIC DNA]</scope>
    <source>
        <strain evidence="3">00978-12</strain>
    </source>
</reference>
<gene>
    <name evidence="3" type="ORF">FOZ60_010452</name>
</gene>
<dbReference type="SUPFAM" id="SSF49879">
    <property type="entry name" value="SMAD/FHA domain"/>
    <property type="match status" value="1"/>
</dbReference>
<dbReference type="Proteomes" id="UP000541610">
    <property type="component" value="Unassembled WGS sequence"/>
</dbReference>
<organism evidence="3 4">
    <name type="scientific">Perkinsus olseni</name>
    <name type="common">Perkinsus atlanticus</name>
    <dbReference type="NCBI Taxonomy" id="32597"/>
    <lineage>
        <taxon>Eukaryota</taxon>
        <taxon>Sar</taxon>
        <taxon>Alveolata</taxon>
        <taxon>Perkinsozoa</taxon>
        <taxon>Perkinsea</taxon>
        <taxon>Perkinsida</taxon>
        <taxon>Perkinsidae</taxon>
        <taxon>Perkinsus</taxon>
    </lineage>
</organism>
<evidence type="ECO:0000313" key="3">
    <source>
        <dbReference type="EMBL" id="KAF4682517.1"/>
    </source>
</evidence>
<feature type="region of interest" description="Disordered" evidence="1">
    <location>
        <begin position="475"/>
        <end position="543"/>
    </location>
</feature>
<evidence type="ECO:0000256" key="1">
    <source>
        <dbReference type="SAM" id="MobiDB-lite"/>
    </source>
</evidence>
<protein>
    <recommendedName>
        <fullName evidence="2">FHA domain-containing protein</fullName>
    </recommendedName>
</protein>
<dbReference type="CDD" id="cd00060">
    <property type="entry name" value="FHA"/>
    <property type="match status" value="1"/>
</dbReference>
<evidence type="ECO:0000259" key="2">
    <source>
        <dbReference type="PROSITE" id="PS50006"/>
    </source>
</evidence>
<accession>A0A7J6NGC8</accession>
<evidence type="ECO:0000313" key="4">
    <source>
        <dbReference type="Proteomes" id="UP000541610"/>
    </source>
</evidence>
<sequence length="567" mass="62746">MKLYYILVDAKFVGTAELDRDQSVDDLRLPLLRCPETASLVRHLSSLELADYEGRNTLRLGSRSQVSHAYLTLAVSDRNDSRSAYLVEKTVPSEGSLSLSIGRAPSNDIVLMDRCVSRTHAVLRWQRDEATQSMLAPTIEPLSTSSATWVQIPSLAELPLIAGMSLKLGTESTECRVIRADSESLVLHMPADTVLETPDSSCLPAEMDYGDLVTKISLRDGSSIVLLLSLQTATCSQHSWTSFNRVTELQSFLMADLSKFSSSIEPYRHEEAECSVDYEVLSIREGLCWSEGALREEQISSSAILTPRSKMRPRVMAKLKQEEALKWASKREGMLRAARHRRAEHAQGVLTEEHTFKPEIAACPPSSRARHEAEVNGSPESSSTAGDVLSPAVAGRRATKPSKIRNAPGPEKADTGRIAVLNVALNEALDEVERWKGRCKEVALSLCRAELELRRKDKEISELRGSYEALLQQNQTNREELEGDSPGTEDLYLAEVDGPGDLHGSSSSGDRVSNDSEFTAVFGKSPRESPRRKRSPSPEPLERIVRQLGDMLRSNREALIHGRHDHP</sequence>
<dbReference type="InterPro" id="IPR000253">
    <property type="entry name" value="FHA_dom"/>
</dbReference>
<dbReference type="PROSITE" id="PS50006">
    <property type="entry name" value="FHA_DOMAIN"/>
    <property type="match status" value="1"/>
</dbReference>
<dbReference type="EMBL" id="JABANP010000426">
    <property type="protein sequence ID" value="KAF4682517.1"/>
    <property type="molecule type" value="Genomic_DNA"/>
</dbReference>
<dbReference type="InterPro" id="IPR008984">
    <property type="entry name" value="SMAD_FHA_dom_sf"/>
</dbReference>
<dbReference type="Pfam" id="PF00498">
    <property type="entry name" value="FHA"/>
    <property type="match status" value="1"/>
</dbReference>
<proteinExistence type="predicted"/>